<dbReference type="Gene3D" id="3.40.190.150">
    <property type="entry name" value="Bordetella uptake gene, domain 1"/>
    <property type="match status" value="1"/>
</dbReference>
<dbReference type="PANTHER" id="PTHR42928">
    <property type="entry name" value="TRICARBOXYLATE-BINDING PROTEIN"/>
    <property type="match status" value="1"/>
</dbReference>
<dbReference type="PANTHER" id="PTHR42928:SF5">
    <property type="entry name" value="BLR1237 PROTEIN"/>
    <property type="match status" value="1"/>
</dbReference>
<feature type="non-terminal residue" evidence="2">
    <location>
        <position position="1"/>
    </location>
</feature>
<reference evidence="2 3" key="1">
    <citation type="submission" date="2015-03" db="EMBL/GenBank/DDBJ databases">
        <title>Genome sequencing of Methylobacterium tarhaniae DSM 25844.</title>
        <authorList>
            <person name="Chaudhry V."/>
            <person name="Patil P.B."/>
        </authorList>
    </citation>
    <scope>NUCLEOTIDE SEQUENCE [LARGE SCALE GENOMIC DNA]</scope>
    <source>
        <strain evidence="2 3">DSM 25844</strain>
    </source>
</reference>
<dbReference type="OrthoDB" id="8443386at2"/>
<dbReference type="InterPro" id="IPR042100">
    <property type="entry name" value="Bug_dom1"/>
</dbReference>
<comment type="similarity">
    <text evidence="1">Belongs to the UPF0065 (bug) family.</text>
</comment>
<sequence>GQGTTGPTFVAAQKPDGHTIGVTSFAPMAISPHLMDVSYKIDDFDYIGGFGRFRYGIAVAATSQIRSMEDLVAAARARRVTFAASGPPNNLALSNLGKKLGLRFQFVPYPSGAEAVTAALGGHVDAVVQTPTEMLGLIEAGRLRGLASASPVRWTERPDMPTLVDLGYGISIDSWVGLAGPKGIDTSRLDVLRQAFAQAARSPEVAKSFEQLGMSPNYMSGAEYRGFLDKGLVEMGRDLAEAGLAKRK</sequence>
<accession>A0A0J6T915</accession>
<dbReference type="Pfam" id="PF03401">
    <property type="entry name" value="TctC"/>
    <property type="match status" value="1"/>
</dbReference>
<dbReference type="EMBL" id="LABZ01000034">
    <property type="protein sequence ID" value="KMO43880.1"/>
    <property type="molecule type" value="Genomic_DNA"/>
</dbReference>
<dbReference type="SUPFAM" id="SSF53850">
    <property type="entry name" value="Periplasmic binding protein-like II"/>
    <property type="match status" value="1"/>
</dbReference>
<protein>
    <recommendedName>
        <fullName evidence="4">Tripartite tricarboxylate transporter substrate binding protein</fullName>
    </recommendedName>
</protein>
<dbReference type="RefSeq" id="WP_048450005.1">
    <property type="nucleotide sequence ID" value="NZ_LABZ01000034.1"/>
</dbReference>
<proteinExistence type="inferred from homology"/>
<evidence type="ECO:0000256" key="1">
    <source>
        <dbReference type="ARBA" id="ARBA00006987"/>
    </source>
</evidence>
<dbReference type="InterPro" id="IPR005064">
    <property type="entry name" value="BUG"/>
</dbReference>
<comment type="caution">
    <text evidence="2">The sequence shown here is derived from an EMBL/GenBank/DDBJ whole genome shotgun (WGS) entry which is preliminary data.</text>
</comment>
<evidence type="ECO:0000313" key="2">
    <source>
        <dbReference type="EMBL" id="KMO43880.1"/>
    </source>
</evidence>
<dbReference type="Gene3D" id="3.40.190.10">
    <property type="entry name" value="Periplasmic binding protein-like II"/>
    <property type="match status" value="1"/>
</dbReference>
<keyword evidence="3" id="KW-1185">Reference proteome</keyword>
<dbReference type="PATRIC" id="fig|1187852.3.peg.4563"/>
<dbReference type="Proteomes" id="UP000036449">
    <property type="component" value="Unassembled WGS sequence"/>
</dbReference>
<dbReference type="AlphaFoldDB" id="A0A0J6T915"/>
<gene>
    <name evidence="2" type="ORF">VQ03_06220</name>
</gene>
<organism evidence="2 3">
    <name type="scientific">Methylobacterium tarhaniae</name>
    <dbReference type="NCBI Taxonomy" id="1187852"/>
    <lineage>
        <taxon>Bacteria</taxon>
        <taxon>Pseudomonadati</taxon>
        <taxon>Pseudomonadota</taxon>
        <taxon>Alphaproteobacteria</taxon>
        <taxon>Hyphomicrobiales</taxon>
        <taxon>Methylobacteriaceae</taxon>
        <taxon>Methylobacterium</taxon>
    </lineage>
</organism>
<dbReference type="CDD" id="cd07012">
    <property type="entry name" value="PBP2_Bug_TTT"/>
    <property type="match status" value="1"/>
</dbReference>
<evidence type="ECO:0000313" key="3">
    <source>
        <dbReference type="Proteomes" id="UP000036449"/>
    </source>
</evidence>
<evidence type="ECO:0008006" key="4">
    <source>
        <dbReference type="Google" id="ProtNLM"/>
    </source>
</evidence>
<name>A0A0J6T915_9HYPH</name>